<dbReference type="Gramene" id="PRQ43065">
    <property type="protein sequence ID" value="PRQ43065"/>
    <property type="gene ID" value="RchiOBHm_Chr3g0464371"/>
</dbReference>
<keyword evidence="2" id="KW-0808">Transferase</keyword>
<evidence type="ECO:0000313" key="3">
    <source>
        <dbReference type="Proteomes" id="UP000238479"/>
    </source>
</evidence>
<sequence>MATMFPKIYTLGPLLHSQIGEVWRSLASHDGLWEGDPNCMTWLDSHPTKLVLYVSFETLVMLTCTQIIKFWYGLVNSGHPFMLVVQSDITSCLDADPIPMELEIGTKERGYIVNWVSQDCKRKSWLTSQWEGS</sequence>
<comment type="caution">
    <text evidence="2">The sequence shown here is derived from an EMBL/GenBank/DDBJ whole genome shotgun (WGS) entry which is preliminary data.</text>
</comment>
<dbReference type="EMBL" id="PDCK01000041">
    <property type="protein sequence ID" value="PRQ43065.1"/>
    <property type="molecule type" value="Genomic_DNA"/>
</dbReference>
<dbReference type="SUPFAM" id="SSF53756">
    <property type="entry name" value="UDP-Glycosyltransferase/glycogen phosphorylase"/>
    <property type="match status" value="1"/>
</dbReference>
<dbReference type="Gene3D" id="3.40.50.2000">
    <property type="entry name" value="Glycogen Phosphorylase B"/>
    <property type="match status" value="2"/>
</dbReference>
<organism evidence="2 3">
    <name type="scientific">Rosa chinensis</name>
    <name type="common">China rose</name>
    <dbReference type="NCBI Taxonomy" id="74649"/>
    <lineage>
        <taxon>Eukaryota</taxon>
        <taxon>Viridiplantae</taxon>
        <taxon>Streptophyta</taxon>
        <taxon>Embryophyta</taxon>
        <taxon>Tracheophyta</taxon>
        <taxon>Spermatophyta</taxon>
        <taxon>Magnoliopsida</taxon>
        <taxon>eudicotyledons</taxon>
        <taxon>Gunneridae</taxon>
        <taxon>Pentapetalae</taxon>
        <taxon>rosids</taxon>
        <taxon>fabids</taxon>
        <taxon>Rosales</taxon>
        <taxon>Rosaceae</taxon>
        <taxon>Rosoideae</taxon>
        <taxon>Rosoideae incertae sedis</taxon>
        <taxon>Rosa</taxon>
    </lineage>
</organism>
<gene>
    <name evidence="2" type="ORF">RchiOBHm_Chr3g0464371</name>
</gene>
<dbReference type="AlphaFoldDB" id="A0A2P6R9G7"/>
<comment type="similarity">
    <text evidence="1">Belongs to the UDP-glycosyltransferase family.</text>
</comment>
<dbReference type="PANTHER" id="PTHR11926">
    <property type="entry name" value="GLUCOSYL/GLUCURONOSYL TRANSFERASES"/>
    <property type="match status" value="1"/>
</dbReference>
<accession>A0A2P6R9G7</accession>
<evidence type="ECO:0000313" key="2">
    <source>
        <dbReference type="EMBL" id="PRQ43065.1"/>
    </source>
</evidence>
<reference evidence="2 3" key="1">
    <citation type="journal article" date="2018" name="Nat. Genet.">
        <title>The Rosa genome provides new insights in the design of modern roses.</title>
        <authorList>
            <person name="Bendahmane M."/>
        </authorList>
    </citation>
    <scope>NUCLEOTIDE SEQUENCE [LARGE SCALE GENOMIC DNA]</scope>
    <source>
        <strain evidence="3">cv. Old Blush</strain>
    </source>
</reference>
<proteinExistence type="inferred from homology"/>
<dbReference type="STRING" id="74649.A0A2P6R9G7"/>
<keyword evidence="2" id="KW-0328">Glycosyltransferase</keyword>
<dbReference type="GO" id="GO:0080043">
    <property type="term" value="F:quercetin 3-O-glucosyltransferase activity"/>
    <property type="evidence" value="ECO:0007669"/>
    <property type="project" value="TreeGrafter"/>
</dbReference>
<keyword evidence="3" id="KW-1185">Reference proteome</keyword>
<dbReference type="Proteomes" id="UP000238479">
    <property type="component" value="Chromosome 3"/>
</dbReference>
<dbReference type="GO" id="GO:0080044">
    <property type="term" value="F:quercetin 7-O-glucosyltransferase activity"/>
    <property type="evidence" value="ECO:0007669"/>
    <property type="project" value="TreeGrafter"/>
</dbReference>
<name>A0A2P6R9G7_ROSCH</name>
<protein>
    <submittedName>
        <fullName evidence="2">Putative 7-deoxyloganetic acid glucosyltransferase</fullName>
        <ecNumber evidence="2">2.4.1.323</ecNumber>
    </submittedName>
</protein>
<dbReference type="GO" id="GO:0102970">
    <property type="term" value="F:7-deoxyloganetic acid glucosyltransferase activity"/>
    <property type="evidence" value="ECO:0007669"/>
    <property type="project" value="UniProtKB-EC"/>
</dbReference>
<dbReference type="PANTHER" id="PTHR11926:SF1392">
    <property type="entry name" value="GLYCOSYLTRANSFERASE"/>
    <property type="match status" value="1"/>
</dbReference>
<dbReference type="EC" id="2.4.1.323" evidence="2"/>
<evidence type="ECO:0000256" key="1">
    <source>
        <dbReference type="ARBA" id="ARBA00009995"/>
    </source>
</evidence>